<feature type="domain" description="NodB homology" evidence="7">
    <location>
        <begin position="14"/>
        <end position="137"/>
    </location>
</feature>
<protein>
    <recommendedName>
        <fullName evidence="3">Chitooligosaccharide deacetylase</fullName>
    </recommendedName>
    <alternativeName>
        <fullName evidence="6">Nodulation protein B</fullName>
    </alternativeName>
</protein>
<accession>A0ABQ1G6J4</accession>
<evidence type="ECO:0000256" key="5">
    <source>
        <dbReference type="ARBA" id="ARBA00022801"/>
    </source>
</evidence>
<dbReference type="EMBL" id="BMDW01000002">
    <property type="protein sequence ID" value="GGA37740.1"/>
    <property type="molecule type" value="Genomic_DNA"/>
</dbReference>
<dbReference type="InterPro" id="IPR011330">
    <property type="entry name" value="Glyco_hydro/deAcase_b/a-brl"/>
</dbReference>
<evidence type="ECO:0000313" key="9">
    <source>
        <dbReference type="Proteomes" id="UP000618591"/>
    </source>
</evidence>
<proteinExistence type="inferred from homology"/>
<organism evidence="8 9">
    <name type="scientific">Sphingomonas psychrolutea</name>
    <dbReference type="NCBI Taxonomy" id="1259676"/>
    <lineage>
        <taxon>Bacteria</taxon>
        <taxon>Pseudomonadati</taxon>
        <taxon>Pseudomonadota</taxon>
        <taxon>Alphaproteobacteria</taxon>
        <taxon>Sphingomonadales</taxon>
        <taxon>Sphingomonadaceae</taxon>
        <taxon>Sphingomonas</taxon>
    </lineage>
</organism>
<comment type="function">
    <text evidence="1">Is involved in generating a small heat-stable compound (Nod), an acylated oligomer of N-acetylglucosamine, that stimulates mitosis in various plant protoplasts.</text>
</comment>
<evidence type="ECO:0000256" key="2">
    <source>
        <dbReference type="ARBA" id="ARBA00010973"/>
    </source>
</evidence>
<evidence type="ECO:0000256" key="1">
    <source>
        <dbReference type="ARBA" id="ARBA00003236"/>
    </source>
</evidence>
<comment type="similarity">
    <text evidence="2">Belongs to the polysaccharide deacetylase family.</text>
</comment>
<comment type="caution">
    <text evidence="8">The sequence shown here is derived from an EMBL/GenBank/DDBJ whole genome shotgun (WGS) entry which is preliminary data.</text>
</comment>
<dbReference type="PANTHER" id="PTHR10587">
    <property type="entry name" value="GLYCOSYL TRANSFERASE-RELATED"/>
    <property type="match status" value="1"/>
</dbReference>
<evidence type="ECO:0000313" key="8">
    <source>
        <dbReference type="EMBL" id="GGA37740.1"/>
    </source>
</evidence>
<reference evidence="9" key="1">
    <citation type="journal article" date="2019" name="Int. J. Syst. Evol. Microbiol.">
        <title>The Global Catalogue of Microorganisms (GCM) 10K type strain sequencing project: providing services to taxonomists for standard genome sequencing and annotation.</title>
        <authorList>
            <consortium name="The Broad Institute Genomics Platform"/>
            <consortium name="The Broad Institute Genome Sequencing Center for Infectious Disease"/>
            <person name="Wu L."/>
            <person name="Ma J."/>
        </authorList>
    </citation>
    <scope>NUCLEOTIDE SEQUENCE [LARGE SCALE GENOMIC DNA]</scope>
    <source>
        <strain evidence="9">CGMCC 1.10106</strain>
    </source>
</reference>
<dbReference type="CDD" id="cd10960">
    <property type="entry name" value="CE4_NodB_like_1"/>
    <property type="match status" value="1"/>
</dbReference>
<dbReference type="InterPro" id="IPR050248">
    <property type="entry name" value="Polysacc_deacetylase_ArnD"/>
</dbReference>
<keyword evidence="9" id="KW-1185">Reference proteome</keyword>
<dbReference type="Gene3D" id="3.20.20.370">
    <property type="entry name" value="Glycoside hydrolase/deacetylase"/>
    <property type="match status" value="1"/>
</dbReference>
<dbReference type="InterPro" id="IPR002509">
    <property type="entry name" value="NODB_dom"/>
</dbReference>
<gene>
    <name evidence="8" type="ORF">GCM10011395_05050</name>
</gene>
<evidence type="ECO:0000256" key="6">
    <source>
        <dbReference type="ARBA" id="ARBA00032976"/>
    </source>
</evidence>
<sequence length="307" mass="35162">MIAVLTVSAGADAHKRATIAITFDDLPALTLLRDQRYVTYLNTMILRGLKRHHIPATGFVNESKLDELDRSQQIAVLQHWLDASMDLGNHTFSHESPNTLGPADYIADIVRGEPVTRGLLAQRHRTIGWFRHPYLETGAPIAVKREIDDWLHAHGYRIAPVTIDADDWEFAEPYDDAIARHDERRRTHIRRAYLEHSAETVRWYRAAAHALFGRDIAYVMLLHATRLNADCIDDIAALLKSEKLRPVSLTKAMTDPAYRTKDPYAGKDGIEWLERWSIELHKSLPWDSYSEVPKDIVADYDRVDPDR</sequence>
<name>A0ABQ1G6J4_9SPHN</name>
<keyword evidence="5" id="KW-0378">Hydrolase</keyword>
<dbReference type="Proteomes" id="UP000618591">
    <property type="component" value="Unassembled WGS sequence"/>
</dbReference>
<dbReference type="SUPFAM" id="SSF88713">
    <property type="entry name" value="Glycoside hydrolase/deacetylase"/>
    <property type="match status" value="1"/>
</dbReference>
<evidence type="ECO:0000256" key="3">
    <source>
        <dbReference type="ARBA" id="ARBA00020071"/>
    </source>
</evidence>
<evidence type="ECO:0000259" key="7">
    <source>
        <dbReference type="Pfam" id="PF01522"/>
    </source>
</evidence>
<evidence type="ECO:0000256" key="4">
    <source>
        <dbReference type="ARBA" id="ARBA00022723"/>
    </source>
</evidence>
<dbReference type="PANTHER" id="PTHR10587:SF133">
    <property type="entry name" value="CHITIN DEACETYLASE 1-RELATED"/>
    <property type="match status" value="1"/>
</dbReference>
<dbReference type="Pfam" id="PF01522">
    <property type="entry name" value="Polysacc_deac_1"/>
    <property type="match status" value="1"/>
</dbReference>
<keyword evidence="4" id="KW-0479">Metal-binding</keyword>